<name>A0A1D8CZS4_CHLLM</name>
<gene>
    <name evidence="1" type="ORF">BIU88_09985</name>
</gene>
<dbReference type="KEGG" id="clz:BIU88_09985"/>
<protein>
    <submittedName>
        <fullName evidence="1">Uncharacterized protein</fullName>
    </submittedName>
</protein>
<evidence type="ECO:0000313" key="2">
    <source>
        <dbReference type="Proteomes" id="UP000095185"/>
    </source>
</evidence>
<accession>A0A1D8CZS4</accession>
<keyword evidence="2" id="KW-1185">Reference proteome</keyword>
<reference evidence="1" key="1">
    <citation type="submission" date="2016-09" db="EMBL/GenBank/DDBJ databases">
        <title>Genome sequence of Chlorobaculum limnaeum.</title>
        <authorList>
            <person name="Liu Z."/>
            <person name="Tank M."/>
            <person name="Bryant D.A."/>
        </authorList>
    </citation>
    <scope>NUCLEOTIDE SEQUENCE [LARGE SCALE GENOMIC DNA]</scope>
    <source>
        <strain evidence="1">DSM 1677</strain>
    </source>
</reference>
<dbReference type="EMBL" id="CP017305">
    <property type="protein sequence ID" value="AOS84430.1"/>
    <property type="molecule type" value="Genomic_DNA"/>
</dbReference>
<dbReference type="Proteomes" id="UP000095185">
    <property type="component" value="Chromosome"/>
</dbReference>
<proteinExistence type="predicted"/>
<evidence type="ECO:0000313" key="1">
    <source>
        <dbReference type="EMBL" id="AOS84430.1"/>
    </source>
</evidence>
<organism evidence="1 2">
    <name type="scientific">Chlorobaculum limnaeum</name>
    <dbReference type="NCBI Taxonomy" id="274537"/>
    <lineage>
        <taxon>Bacteria</taxon>
        <taxon>Pseudomonadati</taxon>
        <taxon>Chlorobiota</taxon>
        <taxon>Chlorobiia</taxon>
        <taxon>Chlorobiales</taxon>
        <taxon>Chlorobiaceae</taxon>
        <taxon>Chlorobaculum</taxon>
    </lineage>
</organism>
<dbReference type="STRING" id="274537.BIU88_09985"/>
<sequence>MVGAVSMVIDSDFSNNDGGYQLPVKSAIRLFRKRVMIGFKNNSMIRGDIYSKFTGPVNMKLMATKSVQMDELFKIRCSRKLLKPDIHFFGHLAIVPLHRLRALDTFLQLFGVVTNVHRQCNISKRENLLFVNLLG</sequence>
<dbReference type="AlphaFoldDB" id="A0A1D8CZS4"/>